<sequence length="56" mass="6582">MDGFLWHSSSFLNFTYAKRPDKNHRSGAFPLLLRHYGAHSLRETRTMTSYPALQLR</sequence>
<dbReference type="HOGENOM" id="CLU_3007601_0_0_9"/>
<proteinExistence type="predicted"/>
<organism evidence="1 2">
    <name type="scientific">Faecalibacterium prausnitzii M21/2</name>
    <dbReference type="NCBI Taxonomy" id="411485"/>
    <lineage>
        <taxon>Bacteria</taxon>
        <taxon>Bacillati</taxon>
        <taxon>Bacillota</taxon>
        <taxon>Clostridia</taxon>
        <taxon>Eubacteriales</taxon>
        <taxon>Oscillospiraceae</taxon>
        <taxon>Faecalibacterium</taxon>
    </lineage>
</organism>
<gene>
    <name evidence="1" type="ORF">FAEPRAM212_01829</name>
</gene>
<comment type="caution">
    <text evidence="1">The sequence shown here is derived from an EMBL/GenBank/DDBJ whole genome shotgun (WGS) entry which is preliminary data.</text>
</comment>
<accession>A8SC20</accession>
<reference evidence="1 2" key="2">
    <citation type="submission" date="2007-09" db="EMBL/GenBank/DDBJ databases">
        <authorList>
            <person name="Fulton L."/>
            <person name="Clifton S."/>
            <person name="Fulton B."/>
            <person name="Xu J."/>
            <person name="Minx P."/>
            <person name="Pepin K.H."/>
            <person name="Johnson M."/>
            <person name="Thiruvilangam P."/>
            <person name="Bhonagiri V."/>
            <person name="Nash W.E."/>
            <person name="Mardis E.R."/>
            <person name="Wilson R.K."/>
        </authorList>
    </citation>
    <scope>NUCLEOTIDE SEQUENCE [LARGE SCALE GENOMIC DNA]</scope>
    <source>
        <strain evidence="1 2">M21/2</strain>
    </source>
</reference>
<dbReference type="EMBL" id="ABED02000026">
    <property type="protein sequence ID" value="EDP21504.1"/>
    <property type="molecule type" value="Genomic_DNA"/>
</dbReference>
<dbReference type="Proteomes" id="UP000005945">
    <property type="component" value="Unassembled WGS sequence"/>
</dbReference>
<evidence type="ECO:0000313" key="1">
    <source>
        <dbReference type="EMBL" id="EDP21504.1"/>
    </source>
</evidence>
<protein>
    <submittedName>
        <fullName evidence="1">Uncharacterized protein</fullName>
    </submittedName>
</protein>
<reference evidence="1 2" key="1">
    <citation type="submission" date="2007-09" db="EMBL/GenBank/DDBJ databases">
        <title>Draft genome sequence of Faecalibacterium prausnitzii M21/2.</title>
        <authorList>
            <person name="Sudarsanam P."/>
            <person name="Ley R."/>
            <person name="Guruge J."/>
            <person name="Turnbaugh P.J."/>
            <person name="Mahowald M."/>
            <person name="Liep D."/>
            <person name="Gordon J."/>
        </authorList>
    </citation>
    <scope>NUCLEOTIDE SEQUENCE [LARGE SCALE GENOMIC DNA]</scope>
    <source>
        <strain evidence="1 2">M21/2</strain>
    </source>
</reference>
<evidence type="ECO:0000313" key="2">
    <source>
        <dbReference type="Proteomes" id="UP000005945"/>
    </source>
</evidence>
<dbReference type="AlphaFoldDB" id="A8SC20"/>
<name>A8SC20_9FIRM</name>